<reference evidence="3 4" key="1">
    <citation type="submission" date="2021-05" db="EMBL/GenBank/DDBJ databases">
        <title>A Polyphasic approach of four new species of the genus Ohtaekwangia: Ohtaekwangia histidinii sp. nov., Ohtaekwangia cretensis sp. nov., Ohtaekwangia indiensis sp. nov., Ohtaekwangia reichenbachii sp. nov. from diverse environment.</title>
        <authorList>
            <person name="Octaviana S."/>
        </authorList>
    </citation>
    <scope>NUCLEOTIDE SEQUENCE [LARGE SCALE GENOMIC DNA]</scope>
    <source>
        <strain evidence="3 4">PWU4</strain>
    </source>
</reference>
<dbReference type="Pfam" id="PF03881">
    <property type="entry name" value="Fructosamin_kin"/>
    <property type="match status" value="1"/>
</dbReference>
<evidence type="ECO:0000313" key="4">
    <source>
        <dbReference type="Proteomes" id="UP001319200"/>
    </source>
</evidence>
<accession>A0AAP2GSG0</accession>
<dbReference type="InterPro" id="IPR016477">
    <property type="entry name" value="Fructo-/Ketosamine-3-kinase"/>
</dbReference>
<dbReference type="EMBL" id="JAHESF010000057">
    <property type="protein sequence ID" value="MBT1701110.1"/>
    <property type="molecule type" value="Genomic_DNA"/>
</dbReference>
<dbReference type="SUPFAM" id="SSF56112">
    <property type="entry name" value="Protein kinase-like (PK-like)"/>
    <property type="match status" value="1"/>
</dbReference>
<comment type="similarity">
    <text evidence="1 2">Belongs to the fructosamine kinase family.</text>
</comment>
<evidence type="ECO:0000313" key="3">
    <source>
        <dbReference type="EMBL" id="MBT1701110.1"/>
    </source>
</evidence>
<dbReference type="Proteomes" id="UP001319200">
    <property type="component" value="Unassembled WGS sequence"/>
</dbReference>
<comment type="caution">
    <text evidence="3">The sequence shown here is derived from an EMBL/GenBank/DDBJ whole genome shotgun (WGS) entry which is preliminary data.</text>
</comment>
<dbReference type="PANTHER" id="PTHR12149">
    <property type="entry name" value="FRUCTOSAMINE 3 KINASE-RELATED PROTEIN"/>
    <property type="match status" value="1"/>
</dbReference>
<proteinExistence type="inferred from homology"/>
<keyword evidence="2 3" id="KW-0418">Kinase</keyword>
<keyword evidence="2" id="KW-0808">Transferase</keyword>
<dbReference type="Gene3D" id="3.30.200.20">
    <property type="entry name" value="Phosphorylase Kinase, domain 1"/>
    <property type="match status" value="1"/>
</dbReference>
<dbReference type="PANTHER" id="PTHR12149:SF8">
    <property type="entry name" value="PROTEIN-RIBULOSAMINE 3-KINASE"/>
    <property type="match status" value="1"/>
</dbReference>
<dbReference type="InterPro" id="IPR011009">
    <property type="entry name" value="Kinase-like_dom_sf"/>
</dbReference>
<evidence type="ECO:0000256" key="1">
    <source>
        <dbReference type="ARBA" id="ARBA00009460"/>
    </source>
</evidence>
<protein>
    <submittedName>
        <fullName evidence="3">Fructosamine kinase family protein</fullName>
    </submittedName>
</protein>
<evidence type="ECO:0000256" key="2">
    <source>
        <dbReference type="PIRNR" id="PIRNR006221"/>
    </source>
</evidence>
<dbReference type="Gene3D" id="3.90.1200.10">
    <property type="match status" value="1"/>
</dbReference>
<dbReference type="AlphaFoldDB" id="A0AAP2GSG0"/>
<sequence>MLSSVPSVILKQLEESVSSNPTDFSFCGGGCINHGGRLKTRTGDLFLKWNDAAKFPGMFIAEAKGLKLLRNAGDIYIPEVITEGVAGSLQFLVLEFVEEHPQAGTYWTDLGQQLANLHKHTAPTYGLDHANYIGSLPQQNTRTEKWTDFFITQRLEAQVKLALDRGKINVDTVMLFSILYNKLGDLLPEEKPCLLHGDLWSGNLITNDKGRPCLIDPAVYYGHREAEIAFTTLFGGFSDEFYNSYHEAFALAPGYAERFDIYNLYPLMVHVNLFGGGYVSQVVSILRQWV</sequence>
<name>A0AAP2GSG0_9BACT</name>
<dbReference type="RefSeq" id="WP_254169797.1">
    <property type="nucleotide sequence ID" value="NZ_JAHESF010000057.1"/>
</dbReference>
<dbReference type="GO" id="GO:0016301">
    <property type="term" value="F:kinase activity"/>
    <property type="evidence" value="ECO:0007669"/>
    <property type="project" value="UniProtKB-UniRule"/>
</dbReference>
<organism evidence="3 4">
    <name type="scientific">Chryseosolibacter histidini</name>
    <dbReference type="NCBI Taxonomy" id="2782349"/>
    <lineage>
        <taxon>Bacteria</taxon>
        <taxon>Pseudomonadati</taxon>
        <taxon>Bacteroidota</taxon>
        <taxon>Cytophagia</taxon>
        <taxon>Cytophagales</taxon>
        <taxon>Chryseotaleaceae</taxon>
        <taxon>Chryseosolibacter</taxon>
    </lineage>
</organism>
<keyword evidence="4" id="KW-1185">Reference proteome</keyword>
<dbReference type="PIRSF" id="PIRSF006221">
    <property type="entry name" value="Ketosamine-3-kinase"/>
    <property type="match status" value="1"/>
</dbReference>
<gene>
    <name evidence="3" type="ORF">KK083_29730</name>
</gene>